<dbReference type="InterPro" id="IPR008318">
    <property type="entry name" value="UCP030820"/>
</dbReference>
<evidence type="ECO:0000313" key="1">
    <source>
        <dbReference type="EMBL" id="MBC3441050.1"/>
    </source>
</evidence>
<dbReference type="AlphaFoldDB" id="A0A923FZ55"/>
<name>A0A923FZ55_9PSED</name>
<protein>
    <submittedName>
        <fullName evidence="1">DUF934 domain-containing protein</fullName>
    </submittedName>
</protein>
<comment type="caution">
    <text evidence="1">The sequence shown here is derived from an EMBL/GenBank/DDBJ whole genome shotgun (WGS) entry which is preliminary data.</text>
</comment>
<gene>
    <name evidence="2" type="ORF">HU737_008995</name>
    <name evidence="1" type="ORF">HU737_10180</name>
</gene>
<evidence type="ECO:0000313" key="2">
    <source>
        <dbReference type="EMBL" id="MBV4536112.1"/>
    </source>
</evidence>
<accession>A0A923FZ55</accession>
<proteinExistence type="predicted"/>
<dbReference type="EMBL" id="JABWRE020000001">
    <property type="protein sequence ID" value="MBV4536112.1"/>
    <property type="molecule type" value="Genomic_DNA"/>
</dbReference>
<sequence>MCSRRCCVTLIDRNGLPVTDPWLYQQQDAPLVLAERCVIRLEQWDEYLSQFGAPAQGVRISGEQDPAGVLALLAQLEVIVIDFAKSRDGRGFTLARLLRDRHAFAGDLRAAGPLLPDQFSMLLQCGFTSLLAPATVPLVRWQDAARARLQAQARPRTLLERLSLSNEA</sequence>
<dbReference type="Pfam" id="PF06073">
    <property type="entry name" value="DUF934"/>
    <property type="match status" value="1"/>
</dbReference>
<organism evidence="1">
    <name type="scientific">Pseudomonas urmiensis</name>
    <dbReference type="NCBI Taxonomy" id="2745493"/>
    <lineage>
        <taxon>Bacteria</taxon>
        <taxon>Pseudomonadati</taxon>
        <taxon>Pseudomonadota</taxon>
        <taxon>Gammaproteobacteria</taxon>
        <taxon>Pseudomonadales</taxon>
        <taxon>Pseudomonadaceae</taxon>
        <taxon>Pseudomonas</taxon>
    </lineage>
</organism>
<dbReference type="EMBL" id="JABWRE010000005">
    <property type="protein sequence ID" value="MBC3441050.1"/>
    <property type="molecule type" value="Genomic_DNA"/>
</dbReference>
<reference evidence="2" key="3">
    <citation type="submission" date="2021-06" db="EMBL/GenBank/DDBJ databases">
        <title>Updating the genus Pseudomonas: Description of 43 new species and partition of the Pseudomonas putida group.</title>
        <authorList>
            <person name="Girard L."/>
            <person name="Lood C."/>
            <person name="Vandamme P."/>
            <person name="Rokni-Zadeh H."/>
            <person name="Van Noort V."/>
            <person name="Hofte M."/>
            <person name="Lavigne R."/>
            <person name="De Mot R."/>
        </authorList>
    </citation>
    <scope>NUCLEOTIDE SEQUENCE</scope>
    <source>
        <strain evidence="2">SWRI10</strain>
    </source>
</reference>
<reference evidence="1" key="1">
    <citation type="journal article" date="2020" name="Microorganisms">
        <title>Reliable Identification of Environmental Pseudomonas Isolates Using the rpoD Gene.</title>
        <authorList>
            <consortium name="The Broad Institute Genome Sequencing Platform"/>
            <person name="Girard L."/>
            <person name="Lood C."/>
            <person name="Rokni-Zadeh H."/>
            <person name="van Noort V."/>
            <person name="Lavigne R."/>
            <person name="De Mot R."/>
        </authorList>
    </citation>
    <scope>NUCLEOTIDE SEQUENCE</scope>
    <source>
        <strain evidence="1">SWRI10</strain>
    </source>
</reference>
<dbReference type="Proteomes" id="UP000599879">
    <property type="component" value="Unassembled WGS sequence"/>
</dbReference>
<reference evidence="1" key="2">
    <citation type="submission" date="2020-07" db="EMBL/GenBank/DDBJ databases">
        <authorList>
            <person name="Lood C."/>
            <person name="Girard L."/>
        </authorList>
    </citation>
    <scope>NUCLEOTIDE SEQUENCE</scope>
    <source>
        <strain evidence="1">SWRI10</strain>
    </source>
</reference>